<sequence>MVVANAKLTLATERLLIRPLTLEDAPDIAELRADPEVMKHTSLLPTDDIRESDKWIKGCHDRPECWIFVIELLWEPENGTLRCCPPVIGTIGAVRAPEIGYMLKRQYWGKGYATEALQAFVRLFFEHYSGRKGQARYEYAEAHVDPECLASQNVLQKADFRLAEVREKDFDNPKLGLRDTWIFRTTRPEE</sequence>
<protein>
    <submittedName>
        <fullName evidence="2">Acyl-CoA N-acyltransferase</fullName>
    </submittedName>
</protein>
<evidence type="ECO:0000313" key="3">
    <source>
        <dbReference type="Proteomes" id="UP000799536"/>
    </source>
</evidence>
<dbReference type="InterPro" id="IPR016181">
    <property type="entry name" value="Acyl_CoA_acyltransferase"/>
</dbReference>
<dbReference type="EMBL" id="ML994181">
    <property type="protein sequence ID" value="KAF2197979.1"/>
    <property type="molecule type" value="Genomic_DNA"/>
</dbReference>
<dbReference type="PANTHER" id="PTHR43792">
    <property type="entry name" value="GNAT FAMILY, PUTATIVE (AFU_ORTHOLOGUE AFUA_3G00765)-RELATED-RELATED"/>
    <property type="match status" value="1"/>
</dbReference>
<dbReference type="InterPro" id="IPR000182">
    <property type="entry name" value="GNAT_dom"/>
</dbReference>
<dbReference type="OrthoDB" id="4072826at2759"/>
<name>A0A9P4MM72_9PLEO</name>
<dbReference type="InterPro" id="IPR051531">
    <property type="entry name" value="N-acetyltransferase"/>
</dbReference>
<proteinExistence type="predicted"/>
<feature type="domain" description="N-acetyltransferase" evidence="1">
    <location>
        <begin position="15"/>
        <end position="190"/>
    </location>
</feature>
<evidence type="ECO:0000313" key="2">
    <source>
        <dbReference type="EMBL" id="KAF2197979.1"/>
    </source>
</evidence>
<reference evidence="2" key="1">
    <citation type="journal article" date="2020" name="Stud. Mycol.">
        <title>101 Dothideomycetes genomes: a test case for predicting lifestyles and emergence of pathogens.</title>
        <authorList>
            <person name="Haridas S."/>
            <person name="Albert R."/>
            <person name="Binder M."/>
            <person name="Bloem J."/>
            <person name="Labutti K."/>
            <person name="Salamov A."/>
            <person name="Andreopoulos B."/>
            <person name="Baker S."/>
            <person name="Barry K."/>
            <person name="Bills G."/>
            <person name="Bluhm B."/>
            <person name="Cannon C."/>
            <person name="Castanera R."/>
            <person name="Culley D."/>
            <person name="Daum C."/>
            <person name="Ezra D."/>
            <person name="Gonzalez J."/>
            <person name="Henrissat B."/>
            <person name="Kuo A."/>
            <person name="Liang C."/>
            <person name="Lipzen A."/>
            <person name="Lutzoni F."/>
            <person name="Magnuson J."/>
            <person name="Mondo S."/>
            <person name="Nolan M."/>
            <person name="Ohm R."/>
            <person name="Pangilinan J."/>
            <person name="Park H.-J."/>
            <person name="Ramirez L."/>
            <person name="Alfaro M."/>
            <person name="Sun H."/>
            <person name="Tritt A."/>
            <person name="Yoshinaga Y."/>
            <person name="Zwiers L.-H."/>
            <person name="Turgeon B."/>
            <person name="Goodwin S."/>
            <person name="Spatafora J."/>
            <person name="Crous P."/>
            <person name="Grigoriev I."/>
        </authorList>
    </citation>
    <scope>NUCLEOTIDE SEQUENCE</scope>
    <source>
        <strain evidence="2">ATCC 74209</strain>
    </source>
</reference>
<dbReference type="Proteomes" id="UP000799536">
    <property type="component" value="Unassembled WGS sequence"/>
</dbReference>
<organism evidence="2 3">
    <name type="scientific">Delitschia confertaspora ATCC 74209</name>
    <dbReference type="NCBI Taxonomy" id="1513339"/>
    <lineage>
        <taxon>Eukaryota</taxon>
        <taxon>Fungi</taxon>
        <taxon>Dikarya</taxon>
        <taxon>Ascomycota</taxon>
        <taxon>Pezizomycotina</taxon>
        <taxon>Dothideomycetes</taxon>
        <taxon>Pleosporomycetidae</taxon>
        <taxon>Pleosporales</taxon>
        <taxon>Delitschiaceae</taxon>
        <taxon>Delitschia</taxon>
    </lineage>
</organism>
<comment type="caution">
    <text evidence="2">The sequence shown here is derived from an EMBL/GenBank/DDBJ whole genome shotgun (WGS) entry which is preliminary data.</text>
</comment>
<dbReference type="AlphaFoldDB" id="A0A9P4MM72"/>
<gene>
    <name evidence="2" type="ORF">GQ43DRAFT_379745</name>
</gene>
<dbReference type="SUPFAM" id="SSF55729">
    <property type="entry name" value="Acyl-CoA N-acyltransferases (Nat)"/>
    <property type="match status" value="1"/>
</dbReference>
<keyword evidence="3" id="KW-1185">Reference proteome</keyword>
<dbReference type="PROSITE" id="PS51186">
    <property type="entry name" value="GNAT"/>
    <property type="match status" value="1"/>
</dbReference>
<accession>A0A9P4MM72</accession>
<evidence type="ECO:0000259" key="1">
    <source>
        <dbReference type="PROSITE" id="PS51186"/>
    </source>
</evidence>
<dbReference type="Pfam" id="PF13302">
    <property type="entry name" value="Acetyltransf_3"/>
    <property type="match status" value="1"/>
</dbReference>
<dbReference type="PANTHER" id="PTHR43792:SF1">
    <property type="entry name" value="N-ACETYLTRANSFERASE DOMAIN-CONTAINING PROTEIN"/>
    <property type="match status" value="1"/>
</dbReference>
<dbReference type="GO" id="GO:0016747">
    <property type="term" value="F:acyltransferase activity, transferring groups other than amino-acyl groups"/>
    <property type="evidence" value="ECO:0007669"/>
    <property type="project" value="InterPro"/>
</dbReference>
<dbReference type="Gene3D" id="3.40.630.30">
    <property type="match status" value="1"/>
</dbReference>